<sequence length="496" mass="55408">MVGKLNYSKWDNLELSDDSDIEVHPNIDKRSFIKWKQRDIHEKREERRRLFDSLEAEKKNNQQLLPMLESIAHGTKSEGSPFYSKEVSRLSVARSERGNKDGPDGPTVEDMVLSLLLQIHQDPSVKAQTGKDEALQSLLVEKLDGHVSKLRMRQTEVCDQIEKMKAEDSRKITSDSLREGWSSGYVAKPEPAEATKAKKSTKTKVQQIETLNQPSGSKLQDQNAVDSDAEDGEDEVPELNTAMRSFADLPTTLPSTPSGSTSLPSSFVPSKHLNTDAFEVAFKFLASHKELLREESGATDALLVEAFNAEMRGEKAFARRCTEKALMIQYCNKLGKDGVSLFFKRMTQGDGRASIVFLNDVLSTYARISERSAILSQEKSDKPEGEEQIQLVAEDPNTTITFEIPDGPAPENIELEGEGSENMDVEKVKDFLNRRWAIFNSFDEDLKQALATKELDKVNQVLGKMNVEAAEEVVGKLDEAGILNFSSSEIRDETGK</sequence>
<evidence type="ECO:0000313" key="2">
    <source>
        <dbReference type="Proteomes" id="UP000245626"/>
    </source>
</evidence>
<protein>
    <submittedName>
        <fullName evidence="1">Uncharacterized protein</fullName>
    </submittedName>
</protein>
<evidence type="ECO:0000313" key="1">
    <source>
        <dbReference type="EMBL" id="PWN53302.1"/>
    </source>
</evidence>
<name>A0ACD0P5N7_9BASI</name>
<proteinExistence type="predicted"/>
<organism evidence="1 2">
    <name type="scientific">Violaceomyces palustris</name>
    <dbReference type="NCBI Taxonomy" id="1673888"/>
    <lineage>
        <taxon>Eukaryota</taxon>
        <taxon>Fungi</taxon>
        <taxon>Dikarya</taxon>
        <taxon>Basidiomycota</taxon>
        <taxon>Ustilaginomycotina</taxon>
        <taxon>Ustilaginomycetes</taxon>
        <taxon>Violaceomycetales</taxon>
        <taxon>Violaceomycetaceae</taxon>
        <taxon>Violaceomyces</taxon>
    </lineage>
</organism>
<dbReference type="EMBL" id="KZ819732">
    <property type="protein sequence ID" value="PWN53302.1"/>
    <property type="molecule type" value="Genomic_DNA"/>
</dbReference>
<gene>
    <name evidence="1" type="ORF">IE53DRAFT_373099</name>
</gene>
<reference evidence="1 2" key="1">
    <citation type="journal article" date="2018" name="Mol. Biol. Evol.">
        <title>Broad Genomic Sampling Reveals a Smut Pathogenic Ancestry of the Fungal Clade Ustilaginomycotina.</title>
        <authorList>
            <person name="Kijpornyongpan T."/>
            <person name="Mondo S.J."/>
            <person name="Barry K."/>
            <person name="Sandor L."/>
            <person name="Lee J."/>
            <person name="Lipzen A."/>
            <person name="Pangilinan J."/>
            <person name="LaButti K."/>
            <person name="Hainaut M."/>
            <person name="Henrissat B."/>
            <person name="Grigoriev I.V."/>
            <person name="Spatafora J.W."/>
            <person name="Aime M.C."/>
        </authorList>
    </citation>
    <scope>NUCLEOTIDE SEQUENCE [LARGE SCALE GENOMIC DNA]</scope>
    <source>
        <strain evidence="1 2">SA 807</strain>
    </source>
</reference>
<accession>A0ACD0P5N7</accession>
<keyword evidence="2" id="KW-1185">Reference proteome</keyword>
<dbReference type="Proteomes" id="UP000245626">
    <property type="component" value="Unassembled WGS sequence"/>
</dbReference>